<dbReference type="GO" id="GO:0005681">
    <property type="term" value="C:spliceosomal complex"/>
    <property type="evidence" value="ECO:0007669"/>
    <property type="project" value="UniProtKB-KW"/>
</dbReference>
<dbReference type="CDD" id="cd06257">
    <property type="entry name" value="DnaJ"/>
    <property type="match status" value="1"/>
</dbReference>
<evidence type="ECO:0000256" key="2">
    <source>
        <dbReference type="ARBA" id="ARBA00022664"/>
    </source>
</evidence>
<dbReference type="OrthoDB" id="205794at2759"/>
<dbReference type="SUPFAM" id="SSF54427">
    <property type="entry name" value="NTF2-like"/>
    <property type="match status" value="1"/>
</dbReference>
<dbReference type="GO" id="GO:0008380">
    <property type="term" value="P:RNA splicing"/>
    <property type="evidence" value="ECO:0007669"/>
    <property type="project" value="UniProtKB-KW"/>
</dbReference>
<dbReference type="InterPro" id="IPR032710">
    <property type="entry name" value="NTF2-like_dom_sf"/>
</dbReference>
<accession>A0A1Q9CJL3</accession>
<feature type="compositionally biased region" description="Basic and acidic residues" evidence="7">
    <location>
        <begin position="586"/>
        <end position="599"/>
    </location>
</feature>
<organism evidence="9 10">
    <name type="scientific">Symbiodinium microadriaticum</name>
    <name type="common">Dinoflagellate</name>
    <name type="synonym">Zooxanthella microadriatica</name>
    <dbReference type="NCBI Taxonomy" id="2951"/>
    <lineage>
        <taxon>Eukaryota</taxon>
        <taxon>Sar</taxon>
        <taxon>Alveolata</taxon>
        <taxon>Dinophyceae</taxon>
        <taxon>Suessiales</taxon>
        <taxon>Symbiodiniaceae</taxon>
        <taxon>Symbiodinium</taxon>
    </lineage>
</organism>
<dbReference type="PRINTS" id="PR00625">
    <property type="entry name" value="JDOMAIN"/>
</dbReference>
<feature type="region of interest" description="Disordered" evidence="7">
    <location>
        <begin position="2064"/>
        <end position="2120"/>
    </location>
</feature>
<dbReference type="Pfam" id="PF05700">
    <property type="entry name" value="BCAS2"/>
    <property type="match status" value="1"/>
</dbReference>
<dbReference type="PROSITE" id="PS00636">
    <property type="entry name" value="DNAJ_1"/>
    <property type="match status" value="1"/>
</dbReference>
<evidence type="ECO:0000256" key="5">
    <source>
        <dbReference type="ARBA" id="ARBA00023242"/>
    </source>
</evidence>
<dbReference type="SMART" id="SM00271">
    <property type="entry name" value="DnaJ"/>
    <property type="match status" value="1"/>
</dbReference>
<dbReference type="PANTHER" id="PTHR31757:SF0">
    <property type="entry name" value="SLL0781 PROTEIN"/>
    <property type="match status" value="1"/>
</dbReference>
<evidence type="ECO:0000256" key="1">
    <source>
        <dbReference type="ARBA" id="ARBA00004123"/>
    </source>
</evidence>
<dbReference type="EMBL" id="LSRX01001145">
    <property type="protein sequence ID" value="OLP83057.1"/>
    <property type="molecule type" value="Genomic_DNA"/>
</dbReference>
<dbReference type="Gene3D" id="1.25.10.10">
    <property type="entry name" value="Leucine-rich Repeat Variant"/>
    <property type="match status" value="3"/>
</dbReference>
<keyword evidence="3" id="KW-0747">Spliceosome</keyword>
<feature type="region of interest" description="Disordered" evidence="7">
    <location>
        <begin position="586"/>
        <end position="610"/>
    </location>
</feature>
<dbReference type="InterPro" id="IPR001623">
    <property type="entry name" value="DnaJ_domain"/>
</dbReference>
<feature type="compositionally biased region" description="Low complexity" evidence="7">
    <location>
        <begin position="717"/>
        <end position="733"/>
    </location>
</feature>
<dbReference type="InterPro" id="IPR016024">
    <property type="entry name" value="ARM-type_fold"/>
</dbReference>
<dbReference type="PANTHER" id="PTHR31757">
    <property type="entry name" value="SLL0781 PROTEIN"/>
    <property type="match status" value="1"/>
</dbReference>
<comment type="caution">
    <text evidence="9">The sequence shown here is derived from an EMBL/GenBank/DDBJ whole genome shotgun (WGS) entry which is preliminary data.</text>
</comment>
<dbReference type="Gene3D" id="3.10.450.50">
    <property type="match status" value="1"/>
</dbReference>
<dbReference type="GO" id="GO:0006397">
    <property type="term" value="P:mRNA processing"/>
    <property type="evidence" value="ECO:0007669"/>
    <property type="project" value="UniProtKB-KW"/>
</dbReference>
<feature type="coiled-coil region" evidence="6">
    <location>
        <begin position="1172"/>
        <end position="1228"/>
    </location>
</feature>
<dbReference type="InterPro" id="IPR008409">
    <property type="entry name" value="SPF27"/>
</dbReference>
<dbReference type="Pfam" id="PF07080">
    <property type="entry name" value="DUF1348"/>
    <property type="match status" value="1"/>
</dbReference>
<feature type="region of interest" description="Disordered" evidence="7">
    <location>
        <begin position="1253"/>
        <end position="1307"/>
    </location>
</feature>
<dbReference type="InterPro" id="IPR018253">
    <property type="entry name" value="DnaJ_domain_CS"/>
</dbReference>
<evidence type="ECO:0000313" key="10">
    <source>
        <dbReference type="Proteomes" id="UP000186817"/>
    </source>
</evidence>
<feature type="region of interest" description="Disordered" evidence="7">
    <location>
        <begin position="314"/>
        <end position="333"/>
    </location>
</feature>
<keyword evidence="2" id="KW-0507">mRNA processing</keyword>
<protein>
    <submittedName>
        <fullName evidence="9">Pre-mRNA-splicing factor SPF27</fullName>
    </submittedName>
</protein>
<gene>
    <name evidence="9" type="primary">bcas2</name>
    <name evidence="9" type="ORF">AK812_SmicGene36212</name>
</gene>
<keyword evidence="6" id="KW-0175">Coiled coil</keyword>
<evidence type="ECO:0000256" key="3">
    <source>
        <dbReference type="ARBA" id="ARBA00022728"/>
    </source>
</evidence>
<dbReference type="SMART" id="SM00567">
    <property type="entry name" value="EZ_HEAT"/>
    <property type="match status" value="6"/>
</dbReference>
<evidence type="ECO:0000256" key="4">
    <source>
        <dbReference type="ARBA" id="ARBA00023187"/>
    </source>
</evidence>
<dbReference type="Pfam" id="PF00226">
    <property type="entry name" value="DnaJ"/>
    <property type="match status" value="1"/>
</dbReference>
<dbReference type="SUPFAM" id="SSF48371">
    <property type="entry name" value="ARM repeat"/>
    <property type="match status" value="1"/>
</dbReference>
<keyword evidence="4" id="KW-0508">mRNA splicing</keyword>
<feature type="compositionally biased region" description="Acidic residues" evidence="7">
    <location>
        <begin position="2078"/>
        <end position="2096"/>
    </location>
</feature>
<dbReference type="InterPro" id="IPR009783">
    <property type="entry name" value="DUF1348"/>
</dbReference>
<feature type="region of interest" description="Disordered" evidence="7">
    <location>
        <begin position="712"/>
        <end position="752"/>
    </location>
</feature>
<feature type="compositionally biased region" description="Basic and acidic residues" evidence="7">
    <location>
        <begin position="27"/>
        <end position="41"/>
    </location>
</feature>
<keyword evidence="10" id="KW-1185">Reference proteome</keyword>
<dbReference type="InterPro" id="IPR004155">
    <property type="entry name" value="PBS_lyase_HEAT"/>
</dbReference>
<dbReference type="PROSITE" id="PS50076">
    <property type="entry name" value="DNAJ_2"/>
    <property type="match status" value="1"/>
</dbReference>
<dbReference type="Gene3D" id="1.10.287.110">
    <property type="entry name" value="DnaJ domain"/>
    <property type="match status" value="1"/>
</dbReference>
<feature type="domain" description="J" evidence="8">
    <location>
        <begin position="644"/>
        <end position="717"/>
    </location>
</feature>
<evidence type="ECO:0000313" key="9">
    <source>
        <dbReference type="EMBL" id="OLP83057.1"/>
    </source>
</evidence>
<feature type="region of interest" description="Disordered" evidence="7">
    <location>
        <begin position="1"/>
        <end position="43"/>
    </location>
</feature>
<keyword evidence="5" id="KW-0539">Nucleus</keyword>
<proteinExistence type="predicted"/>
<evidence type="ECO:0000259" key="8">
    <source>
        <dbReference type="PROSITE" id="PS50076"/>
    </source>
</evidence>
<dbReference type="InterPro" id="IPR036869">
    <property type="entry name" value="J_dom_sf"/>
</dbReference>
<feature type="compositionally biased region" description="Basic and acidic residues" evidence="7">
    <location>
        <begin position="1285"/>
        <end position="1294"/>
    </location>
</feature>
<dbReference type="InterPro" id="IPR011989">
    <property type="entry name" value="ARM-like"/>
</dbReference>
<comment type="subcellular location">
    <subcellularLocation>
        <location evidence="1">Nucleus</location>
    </subcellularLocation>
</comment>
<evidence type="ECO:0000256" key="6">
    <source>
        <dbReference type="SAM" id="Coils"/>
    </source>
</evidence>
<name>A0A1Q9CJL3_SYMMI</name>
<dbReference type="Pfam" id="PF13646">
    <property type="entry name" value="HEAT_2"/>
    <property type="match status" value="2"/>
</dbReference>
<dbReference type="Proteomes" id="UP000186817">
    <property type="component" value="Unassembled WGS sequence"/>
</dbReference>
<reference evidence="9 10" key="1">
    <citation type="submission" date="2016-02" db="EMBL/GenBank/DDBJ databases">
        <title>Genome analysis of coral dinoflagellate symbionts highlights evolutionary adaptations to a symbiotic lifestyle.</title>
        <authorList>
            <person name="Aranda M."/>
            <person name="Li Y."/>
            <person name="Liew Y.J."/>
            <person name="Baumgarten S."/>
            <person name="Simakov O."/>
            <person name="Wilson M."/>
            <person name="Piel J."/>
            <person name="Ashoor H."/>
            <person name="Bougouffa S."/>
            <person name="Bajic V.B."/>
            <person name="Ryu T."/>
            <person name="Ravasi T."/>
            <person name="Bayer T."/>
            <person name="Micklem G."/>
            <person name="Kim H."/>
            <person name="Bhak J."/>
            <person name="Lajeunesse T.C."/>
            <person name="Voolstra C.R."/>
        </authorList>
    </citation>
    <scope>NUCLEOTIDE SEQUENCE [LARGE SCALE GENOMIC DNA]</scope>
    <source>
        <strain evidence="9 10">CCMP2467</strain>
    </source>
</reference>
<feature type="compositionally biased region" description="Acidic residues" evidence="7">
    <location>
        <begin position="2103"/>
        <end position="2114"/>
    </location>
</feature>
<dbReference type="SUPFAM" id="SSF46565">
    <property type="entry name" value="Chaperone J-domain"/>
    <property type="match status" value="1"/>
</dbReference>
<sequence>MLCHRTLNGEKAGKSQPRKGSASELPTRTEKESGAQARDGEPFTAPLIPLPVAMLASAPGLSRSFLKLWTPASARAAAQLQRPPLPPFSREDAIKKVRMAENAWNTRDPETVSLAYTEDCVWRNRDAFFQGREAIVKFLRQKWEKEQEYRLIKELFAFEGNRIGVCFQYEFKDASTGIWYRAYGNENWDFAANGLMCRRQASINDVQIKESDRRFTWPELGKRPEARGDARRSFIACWVVEHRAVLIRSQPSVKAEKLGIVCKGHVLKGYEMEGWVKLTRESSIQAGVADGKVAWVLIDGQEVGLGLLLRPLKPGEKPRNDKDPREESDDEKHGVAWRSEDIYTGALEFEVLFKSVSVRRRPRVTSKSLGIVTEGNRLWGYAKENWLQTNRKYRQKEQGWIRIDGTDLGHGQLLQCTMMKPATLKCFAEALLINWQPLPAKSVVYTLEWMAQDKKKINVAVEKTRLCVGKIGALAADSTFYVRVTAHILIPGVDANDPKSVCAKVSSDWVEAQTGSAVDETEEAAMTFDPLAKIRGKCGDCQHCANFILSKYSYLMRLDEVLCRRCGCACTSHEIVGEYGKSRAQWAKDNERRQREGQRRQQQVSKPKPIMPAELPCVPWQPDDAPVGKSKARYVIEQVKKARNLYETLGVRSSAAAKDIRNAYRQIALRIHPDKVTSGGKEEEDLVAQAEAAFKLVSSAYEVLGDEGKRSSYNHTAKASGKAAAASPKPSGPRTTAPASQREHWPGGAGTSKAEVVLTVSHAVHGEEIRMSMNRGTSVMGLKRALCKKVKRGPPKCIDICDSSGCILGDDHRFADNQELHCIGISLGPPKTIKVEVKDHRSGARMQVEVLDTSSMETVRKKVARELKVKEKELQIGQQKTAGKYSSRRFEALPSEELLNGRRMLYIHGNGVLIYFSLEQGLQLQRELIVAYGEAIFQKKLEALLSEYPMPESITQMKFREAFGKLVRDAQKATLARWGFEGDFAAQNMMTAFGKVAHTPEVYELSLEIDKLLRITSGVFRALDACAAMDGELLYMENEHYSLVDALPYIDTQLGAAEVAQQVKALIEEEMTQFEPRDYLASLPAPTLTVLSSEQMQQEFARVSRRAPLGAVDPKKYEVEKPDGEAAEDENSWKSVSATTQINLEYARIKSVNLELLEQWGKKAWIAHNMLIRGAERVLNNEATELRASREEVNKKRKLDQISCGNDLRKLTREFEQYQQDNGDVDRAVRDLELDIMRLREAAAERGVDISDVDPLAKPQERGMIAAPVKPKKDAQAKAVASASDSKEKSEKPKNSKVPSKSGPKPPVVITVRQAVEEDNEPPAPALKVAVPADATMRRLKQAIAEKLGLKRTASLKLVFHLDSRLRKTNMPESGMTFASFKDDELIGSRREVLLLGADLRDVAEVRVELSGVPQLPDGTVVVFVSQSATLREVKEAAARKLLGKEAEEPTAARIAEAVRQPGTDKSQQVEPAFTRERLSYELAYKTDEQKALAISDLAAKGEAVVVSHLDYIVSELQRSPGKEMKQAICKAVIAAGPAAAAFYHEIANLISDNNPEVRYWGCLAVGTMGSSASGAKRQIRSLLQDSSEAVRFGACSALGGMKAEDCMEDLKEKLADPSPEVQGAACLALGRMGVAGTKYADMIVPKLSEPRSRSDALKALALMGPEGSKYCEKVVECLCDEDAETRTLAASVVGKMSDYVKDTPAAMNRILDLAKDEDGRKRLAAVLALGYMGRDAASHKGLLQDCLMDEFEEDAENALTQGGCRARLPPSCRKAKCAAAAALARIASQEQGYGWESTAADVARLLSSDDWEVRLCALECLTALGRRARESTDKVVGQLSDEKYIIRAKAATALSRIGELESIGLNKLSDLLKDTCPAVKSAAALALAELGDDGAEYCNKVFDLLTDISADVRAAAVTALSKMSDKGRYFTTVIAQRLKTEGEDPKVRVAAMEALSALEERSMNFLDLIKQHQRDEVPSVREAANKCLGRLGQGGYGAIQDNGDEVTSAGMMAGTIGDSIALDLLQDDLLLKGRQRIHWLSAALAQDLVPKASEITILEQAEQQGCEEHEGLAENAEITEDVEDAEPEEAEDATEEPFLSEQAEDCPQDDQQAEVEFPL</sequence>
<evidence type="ECO:0000256" key="7">
    <source>
        <dbReference type="SAM" id="MobiDB-lite"/>
    </source>
</evidence>